<dbReference type="Gene3D" id="3.40.50.300">
    <property type="entry name" value="P-loop containing nucleotide triphosphate hydrolases"/>
    <property type="match status" value="1"/>
</dbReference>
<dbReference type="SUPFAM" id="SSF52540">
    <property type="entry name" value="P-loop containing nucleoside triphosphate hydrolases"/>
    <property type="match status" value="1"/>
</dbReference>
<sequence>MPVVLVNGLSGAGKSTLARRLAEALRLPLFSKDVVKETLADALGEDAWRDDPVAARRLGVAASELLWSLLADAPAGAVVESAWIGVRDLAAAGLARAGVARPLEIWCDVPVEVARQRVVDRWPRHPVHVGEPHGDDRWADWAAAAEPLALGPVYRVDTTKPVDVPALAAWIVGSTGGSSAAAYA</sequence>
<evidence type="ECO:0008006" key="3">
    <source>
        <dbReference type="Google" id="ProtNLM"/>
    </source>
</evidence>
<proteinExistence type="predicted"/>
<evidence type="ECO:0000313" key="1">
    <source>
        <dbReference type="EMBL" id="GID14338.1"/>
    </source>
</evidence>
<gene>
    <name evidence="1" type="ORF">Aru02nite_52270</name>
</gene>
<evidence type="ECO:0000313" key="2">
    <source>
        <dbReference type="Proteomes" id="UP000612808"/>
    </source>
</evidence>
<dbReference type="AlphaFoldDB" id="A0A8J3JEA1"/>
<accession>A0A8J3JEA1</accession>
<dbReference type="Pfam" id="PF13671">
    <property type="entry name" value="AAA_33"/>
    <property type="match status" value="1"/>
</dbReference>
<organism evidence="1 2">
    <name type="scientific">Actinocatenispora rupis</name>
    <dbReference type="NCBI Taxonomy" id="519421"/>
    <lineage>
        <taxon>Bacteria</taxon>
        <taxon>Bacillati</taxon>
        <taxon>Actinomycetota</taxon>
        <taxon>Actinomycetes</taxon>
        <taxon>Micromonosporales</taxon>
        <taxon>Micromonosporaceae</taxon>
        <taxon>Actinocatenispora</taxon>
    </lineage>
</organism>
<comment type="caution">
    <text evidence="1">The sequence shown here is derived from an EMBL/GenBank/DDBJ whole genome shotgun (WGS) entry which is preliminary data.</text>
</comment>
<protein>
    <recommendedName>
        <fullName evidence="3">AAA domain-containing protein</fullName>
    </recommendedName>
</protein>
<name>A0A8J3JEA1_9ACTN</name>
<dbReference type="Proteomes" id="UP000612808">
    <property type="component" value="Unassembled WGS sequence"/>
</dbReference>
<dbReference type="EMBL" id="BOMB01000031">
    <property type="protein sequence ID" value="GID14338.1"/>
    <property type="molecule type" value="Genomic_DNA"/>
</dbReference>
<dbReference type="InterPro" id="IPR027417">
    <property type="entry name" value="P-loop_NTPase"/>
</dbReference>
<dbReference type="RefSeq" id="WP_203662174.1">
    <property type="nucleotide sequence ID" value="NZ_BAAAZM010000030.1"/>
</dbReference>
<reference evidence="1" key="1">
    <citation type="submission" date="2021-01" db="EMBL/GenBank/DDBJ databases">
        <title>Whole genome shotgun sequence of Actinocatenispora rupis NBRC 107355.</title>
        <authorList>
            <person name="Komaki H."/>
            <person name="Tamura T."/>
        </authorList>
    </citation>
    <scope>NUCLEOTIDE SEQUENCE</scope>
    <source>
        <strain evidence="1">NBRC 107355</strain>
    </source>
</reference>
<keyword evidence="2" id="KW-1185">Reference proteome</keyword>